<evidence type="ECO:0000256" key="1">
    <source>
        <dbReference type="HAMAP-Rule" id="MF_01845"/>
    </source>
</evidence>
<organism evidence="3 4">
    <name type="scientific">Natronincola ferrireducens</name>
    <dbReference type="NCBI Taxonomy" id="393762"/>
    <lineage>
        <taxon>Bacteria</taxon>
        <taxon>Bacillati</taxon>
        <taxon>Bacillota</taxon>
        <taxon>Clostridia</taxon>
        <taxon>Peptostreptococcales</taxon>
        <taxon>Natronincolaceae</taxon>
        <taxon>Natronincola</taxon>
    </lineage>
</organism>
<dbReference type="AlphaFoldDB" id="A0A1G9IX78"/>
<dbReference type="PANTHER" id="PTHR30501">
    <property type="entry name" value="UPF0597 PROTEIN YHAM"/>
    <property type="match status" value="1"/>
</dbReference>
<dbReference type="RefSeq" id="WP_090554983.1">
    <property type="nucleotide sequence ID" value="NZ_FNFP01000014.1"/>
</dbReference>
<dbReference type="GO" id="GO:0080146">
    <property type="term" value="F:L-cysteine desulfhydrase activity"/>
    <property type="evidence" value="ECO:0007669"/>
    <property type="project" value="TreeGrafter"/>
</dbReference>
<gene>
    <name evidence="3" type="ORF">SAMN05660472_02960</name>
</gene>
<proteinExistence type="inferred from homology"/>
<dbReference type="PANTHER" id="PTHR30501:SF2">
    <property type="entry name" value="UPF0597 PROTEIN YHAM"/>
    <property type="match status" value="1"/>
</dbReference>
<dbReference type="OrthoDB" id="41906at2"/>
<dbReference type="HAMAP" id="MF_01845">
    <property type="entry name" value="UPF0597"/>
    <property type="match status" value="1"/>
</dbReference>
<dbReference type="Pfam" id="PF03313">
    <property type="entry name" value="SDH_alpha"/>
    <property type="match status" value="1"/>
</dbReference>
<dbReference type="Proteomes" id="UP000198718">
    <property type="component" value="Unassembled WGS sequence"/>
</dbReference>
<comment type="similarity">
    <text evidence="1">Belongs to the UPF0597 family.</text>
</comment>
<evidence type="ECO:0000313" key="3">
    <source>
        <dbReference type="EMBL" id="SDL29701.1"/>
    </source>
</evidence>
<feature type="domain" description="Serine dehydratase-like alpha subunit" evidence="2">
    <location>
        <begin position="174"/>
        <end position="420"/>
    </location>
</feature>
<dbReference type="STRING" id="393762.SAMN05660472_02960"/>
<dbReference type="InterPro" id="IPR005130">
    <property type="entry name" value="Ser_deHydtase-like_asu"/>
</dbReference>
<dbReference type="InterPro" id="IPR021144">
    <property type="entry name" value="UPF0597"/>
</dbReference>
<dbReference type="EMBL" id="FNFP01000014">
    <property type="protein sequence ID" value="SDL29701.1"/>
    <property type="molecule type" value="Genomic_DNA"/>
</dbReference>
<name>A0A1G9IX78_9FIRM</name>
<sequence length="426" mass="44557">MEHAKLVSILKTQVKPALGCTEPVAVALAASTAYREVAGDLDNIIVKLSPNIFKNGLRVGIPGTPKTGLVFATALAVVCGNPDFGLEVFKNVEDEDVIIADKIVEENKITVGVENQKGNFYIEVEVFTNNGTAKCVIKDTHTNIVLVEKNGETVFEKTGEEAVAAVNGTCVLKTLTIKDLRNFIEEVAFEEIDFLLEGVALNMAIAETGLKEKSGLGVGAGINDLVQKGIYSNDIVNKVRALTASACDARMSGINMPVMSSAGSGNHGITAIVPPTVVCRELGCDDEKLARALAFSHLVTAYIKEYTGKLSPVCGCGVAAGTGASVAIAWIMGATDQQIAGTIKNMVGSISGMVCDGAKGGCAFKLATAASEATIQAQLAVNDVIIGDLEGIVGNAEDITIKNLGKFCMEGMGDLDNKIIEIMLAQ</sequence>
<reference evidence="3 4" key="1">
    <citation type="submission" date="2016-10" db="EMBL/GenBank/DDBJ databases">
        <authorList>
            <person name="de Groot N.N."/>
        </authorList>
    </citation>
    <scope>NUCLEOTIDE SEQUENCE [LARGE SCALE GENOMIC DNA]</scope>
    <source>
        <strain evidence="3 4">DSM 18346</strain>
    </source>
</reference>
<dbReference type="GO" id="GO:0019450">
    <property type="term" value="P:L-cysteine catabolic process to pyruvate"/>
    <property type="evidence" value="ECO:0007669"/>
    <property type="project" value="TreeGrafter"/>
</dbReference>
<keyword evidence="4" id="KW-1185">Reference proteome</keyword>
<protein>
    <recommendedName>
        <fullName evidence="1">UPF0597 protein SAMN05660472_02960</fullName>
    </recommendedName>
</protein>
<dbReference type="PIRSF" id="PIRSF006054">
    <property type="entry name" value="UCP006054"/>
    <property type="match status" value="1"/>
</dbReference>
<evidence type="ECO:0000259" key="2">
    <source>
        <dbReference type="Pfam" id="PF03313"/>
    </source>
</evidence>
<evidence type="ECO:0000313" key="4">
    <source>
        <dbReference type="Proteomes" id="UP000198718"/>
    </source>
</evidence>
<accession>A0A1G9IX78</accession>